<feature type="transmembrane region" description="Helical" evidence="1">
    <location>
        <begin position="564"/>
        <end position="585"/>
    </location>
</feature>
<feature type="transmembrane region" description="Helical" evidence="1">
    <location>
        <begin position="196"/>
        <end position="218"/>
    </location>
</feature>
<protein>
    <recommendedName>
        <fullName evidence="4">YYY membrane protein</fullName>
    </recommendedName>
</protein>
<dbReference type="Pfam" id="PF10060">
    <property type="entry name" value="DUF2298"/>
    <property type="match status" value="2"/>
</dbReference>
<proteinExistence type="predicted"/>
<dbReference type="PANTHER" id="PTHR10790">
    <property type="entry name" value="TPR-DOMAIN CONTAINING PROTEIN"/>
    <property type="match status" value="1"/>
</dbReference>
<dbReference type="AlphaFoldDB" id="A0A1F7IH22"/>
<evidence type="ECO:0000313" key="2">
    <source>
        <dbReference type="EMBL" id="OGK42625.1"/>
    </source>
</evidence>
<feature type="transmembrane region" description="Helical" evidence="1">
    <location>
        <begin position="314"/>
        <end position="334"/>
    </location>
</feature>
<organism evidence="2 3">
    <name type="scientific">Candidatus Roizmanbacteria bacterium RIFCSPLOWO2_01_FULL_35_13</name>
    <dbReference type="NCBI Taxonomy" id="1802055"/>
    <lineage>
        <taxon>Bacteria</taxon>
        <taxon>Candidatus Roizmaniibacteriota</taxon>
    </lineage>
</organism>
<feature type="transmembrane region" description="Helical" evidence="1">
    <location>
        <begin position="392"/>
        <end position="410"/>
    </location>
</feature>
<comment type="caution">
    <text evidence="2">The sequence shown here is derived from an EMBL/GenBank/DDBJ whole genome shotgun (WGS) entry which is preliminary data.</text>
</comment>
<feature type="transmembrane region" description="Helical" evidence="1">
    <location>
        <begin position="472"/>
        <end position="493"/>
    </location>
</feature>
<evidence type="ECO:0000256" key="1">
    <source>
        <dbReference type="SAM" id="Phobius"/>
    </source>
</evidence>
<feature type="transmembrane region" description="Helical" evidence="1">
    <location>
        <begin position="597"/>
        <end position="615"/>
    </location>
</feature>
<dbReference type="Proteomes" id="UP000179270">
    <property type="component" value="Unassembled WGS sequence"/>
</dbReference>
<feature type="transmembrane region" description="Helical" evidence="1">
    <location>
        <begin position="532"/>
        <end position="552"/>
    </location>
</feature>
<accession>A0A1F7IH22</accession>
<name>A0A1F7IH22_9BACT</name>
<evidence type="ECO:0008006" key="4">
    <source>
        <dbReference type="Google" id="ProtNLM"/>
    </source>
</evidence>
<dbReference type="InterPro" id="IPR018746">
    <property type="entry name" value="DUF2298"/>
</dbReference>
<feature type="transmembrane region" description="Helical" evidence="1">
    <location>
        <begin position="417"/>
        <end position="435"/>
    </location>
</feature>
<feature type="transmembrane region" description="Helical" evidence="1">
    <location>
        <begin position="100"/>
        <end position="122"/>
    </location>
</feature>
<gene>
    <name evidence="2" type="ORF">A3A74_06340</name>
</gene>
<dbReference type="STRING" id="1802055.A3A74_06340"/>
<dbReference type="PANTHER" id="PTHR10790:SF51">
    <property type="entry name" value="TETRATRICOPEPTIDE REPEAT PROTEIN"/>
    <property type="match status" value="1"/>
</dbReference>
<reference evidence="2 3" key="1">
    <citation type="journal article" date="2016" name="Nat. Commun.">
        <title>Thousands of microbial genomes shed light on interconnected biogeochemical processes in an aquifer system.</title>
        <authorList>
            <person name="Anantharaman K."/>
            <person name="Brown C.T."/>
            <person name="Hug L.A."/>
            <person name="Sharon I."/>
            <person name="Castelle C.J."/>
            <person name="Probst A.J."/>
            <person name="Thomas B.C."/>
            <person name="Singh A."/>
            <person name="Wilkins M.J."/>
            <person name="Karaoz U."/>
            <person name="Brodie E.L."/>
            <person name="Williams K.H."/>
            <person name="Hubbard S.S."/>
            <person name="Banfield J.F."/>
        </authorList>
    </citation>
    <scope>NUCLEOTIDE SEQUENCE [LARGE SCALE GENOMIC DNA]</scope>
</reference>
<feature type="transmembrane region" description="Helical" evidence="1">
    <location>
        <begin position="64"/>
        <end position="84"/>
    </location>
</feature>
<evidence type="ECO:0000313" key="3">
    <source>
        <dbReference type="Proteomes" id="UP000179270"/>
    </source>
</evidence>
<dbReference type="EMBL" id="MGAF01000006">
    <property type="protein sequence ID" value="OGK42625.1"/>
    <property type="molecule type" value="Genomic_DNA"/>
</dbReference>
<feature type="transmembrane region" description="Helical" evidence="1">
    <location>
        <begin position="6"/>
        <end position="24"/>
    </location>
</feature>
<feature type="transmembrane region" description="Helical" evidence="1">
    <location>
        <begin position="36"/>
        <end position="58"/>
    </location>
</feature>
<sequence length="776" mass="90207">MDWIYLSLHWYSAFFILGIVFFPLTKKMFGRFFPDLGYGFSKTLGMLFLSYAAFLLGVLKILPFTQISLVFLLIVFALVNYLLFKRHSGDPELIEGDSRIALFLIIFEEILFLAALLFWAFVRGQEPSVRGLEKFMDFGFMNSILRSKYFPPLDMWYSSEAGKPNGYYINYYYFGHLTGALFIKLTGIKAAVGYNLTLASTFALTVIQSFSLVIGIIYQHKQKIKDFTYGTFETVKYVFFGLLGSFIVSLGGNLHTIYVFTKGYPNEYPVPFWGIMSWYNPTKYWYPNATRFIPNTIHEFPSYSWVVADLHGHVFDIPFVLLTLAFLFIFYITAKDRSEIKKPKGKNTTMNIQILNLKLKIEANLSTNYYLLSIIFLGFLTAVHYMTNAFDGPIYILLITLVLFFVYGLSKSFFKSVLSVVISFIIFALPFSIHFKPFVNGIGVNCSPGFLVKLGKIGPFLFEKGNCQVSPIWMMLVLWGFFWVNFILFLIVLRHSGKRLNEMKERIQNRFWKSYNPFRDQNDHNAETIDQFFLIIFSFGTFLLIIPEFFYIKDIYPEHFRANTMFKLGYQAFIMMGIASVFTFYRIKLLNKNLSRLLTAVFIFFFFFIAIYPIYSIPSYYGQLDRPVELDGSKWMEDVVSGDGLIPEDKEIIDFINKEIKDQPTILEAQGDSYTDFERISTYTGIPTVAGWWVHEWLWRGTADIVGQRIPDIVNIYESGDLKLTKELLKKYNVKYVVISEMELKKYPNLKKDKFTKIARLIFKTSNDKGALYQIN</sequence>
<feature type="transmembrane region" description="Helical" evidence="1">
    <location>
        <begin position="238"/>
        <end position="260"/>
    </location>
</feature>
<keyword evidence="1" id="KW-0812">Transmembrane</keyword>
<keyword evidence="1" id="KW-0472">Membrane</keyword>
<feature type="transmembrane region" description="Helical" evidence="1">
    <location>
        <begin position="368"/>
        <end position="386"/>
    </location>
</feature>
<dbReference type="NCBIfam" id="TIGR03662">
    <property type="entry name" value="Chlor_Arch_YYY"/>
    <property type="match status" value="1"/>
</dbReference>
<keyword evidence="1" id="KW-1133">Transmembrane helix</keyword>